<evidence type="ECO:0000256" key="1">
    <source>
        <dbReference type="ARBA" id="ARBA00007358"/>
    </source>
</evidence>
<accession>A0A382N6H8</accession>
<dbReference type="GO" id="GO:0004022">
    <property type="term" value="F:alcohol dehydrogenase (NAD+) activity"/>
    <property type="evidence" value="ECO:0007669"/>
    <property type="project" value="TreeGrafter"/>
</dbReference>
<feature type="domain" description="Alcohol dehydrogenase iron-type/glycerol dehydrogenase GldA" evidence="3">
    <location>
        <begin position="11"/>
        <end position="146"/>
    </location>
</feature>
<comment type="similarity">
    <text evidence="1">Belongs to the iron-containing alcohol dehydrogenase family.</text>
</comment>
<evidence type="ECO:0000313" key="4">
    <source>
        <dbReference type="EMBL" id="SVC56340.1"/>
    </source>
</evidence>
<protein>
    <recommendedName>
        <fullName evidence="3">Alcohol dehydrogenase iron-type/glycerol dehydrogenase GldA domain-containing protein</fullName>
    </recommendedName>
</protein>
<proteinExistence type="inferred from homology"/>
<dbReference type="PANTHER" id="PTHR11496">
    <property type="entry name" value="ALCOHOL DEHYDROGENASE"/>
    <property type="match status" value="1"/>
</dbReference>
<evidence type="ECO:0000259" key="3">
    <source>
        <dbReference type="Pfam" id="PF00465"/>
    </source>
</evidence>
<dbReference type="PANTHER" id="PTHR11496:SF102">
    <property type="entry name" value="ALCOHOL DEHYDROGENASE 4"/>
    <property type="match status" value="1"/>
</dbReference>
<dbReference type="InterPro" id="IPR001670">
    <property type="entry name" value="ADH_Fe/GldA"/>
</dbReference>
<keyword evidence="2" id="KW-0560">Oxidoreductase</keyword>
<dbReference type="InterPro" id="IPR039697">
    <property type="entry name" value="Alcohol_dehydrogenase_Fe"/>
</dbReference>
<dbReference type="AlphaFoldDB" id="A0A382N6H8"/>
<evidence type="ECO:0000256" key="2">
    <source>
        <dbReference type="ARBA" id="ARBA00023002"/>
    </source>
</evidence>
<dbReference type="FunFam" id="3.40.50.1970:FF:000003">
    <property type="entry name" value="Alcohol dehydrogenase, iron-containing"/>
    <property type="match status" value="1"/>
</dbReference>
<organism evidence="4">
    <name type="scientific">marine metagenome</name>
    <dbReference type="NCBI Taxonomy" id="408172"/>
    <lineage>
        <taxon>unclassified sequences</taxon>
        <taxon>metagenomes</taxon>
        <taxon>ecological metagenomes</taxon>
    </lineage>
</organism>
<reference evidence="4" key="1">
    <citation type="submission" date="2018-05" db="EMBL/GenBank/DDBJ databases">
        <authorList>
            <person name="Lanie J.A."/>
            <person name="Ng W.-L."/>
            <person name="Kazmierczak K.M."/>
            <person name="Andrzejewski T.M."/>
            <person name="Davidsen T.M."/>
            <person name="Wayne K.J."/>
            <person name="Tettelin H."/>
            <person name="Glass J.I."/>
            <person name="Rusch D."/>
            <person name="Podicherti R."/>
            <person name="Tsui H.-C.T."/>
            <person name="Winkler M.E."/>
        </authorList>
    </citation>
    <scope>NUCLEOTIDE SEQUENCE</scope>
</reference>
<dbReference type="GO" id="GO:0046872">
    <property type="term" value="F:metal ion binding"/>
    <property type="evidence" value="ECO:0007669"/>
    <property type="project" value="InterPro"/>
</dbReference>
<feature type="non-terminal residue" evidence="4">
    <location>
        <position position="147"/>
    </location>
</feature>
<dbReference type="Gene3D" id="3.40.50.1970">
    <property type="match status" value="1"/>
</dbReference>
<name>A0A382N6H8_9ZZZZ</name>
<dbReference type="Pfam" id="PF00465">
    <property type="entry name" value="Fe-ADH"/>
    <property type="match status" value="1"/>
</dbReference>
<dbReference type="EMBL" id="UINC01098092">
    <property type="protein sequence ID" value="SVC56340.1"/>
    <property type="molecule type" value="Genomic_DNA"/>
</dbReference>
<dbReference type="SUPFAM" id="SSF56796">
    <property type="entry name" value="Dehydroquinate synthase-like"/>
    <property type="match status" value="1"/>
</dbReference>
<sequence length="147" mass="15375">MQSFDFKPSIRVVFGEGKIDLLGNLAKDLGGSFALLVCDPGVEGGADKAINSLKEAKLDVVVFDDVFPNPTDEHVQYGAAFAQQYKDLNLIVGLGGGSALDCAKGINFLLTNGGVMEDYWGFGKATKLMLPSIGIPTTAGTGSEAQS</sequence>
<gene>
    <name evidence="4" type="ORF">METZ01_LOCUS309194</name>
</gene>